<evidence type="ECO:0000313" key="4">
    <source>
        <dbReference type="EMBL" id="MFC3914944.1"/>
    </source>
</evidence>
<dbReference type="Pfam" id="PF00072">
    <property type="entry name" value="Response_reg"/>
    <property type="match status" value="1"/>
</dbReference>
<dbReference type="SUPFAM" id="SSF48452">
    <property type="entry name" value="TPR-like"/>
    <property type="match status" value="3"/>
</dbReference>
<dbReference type="InterPro" id="IPR011990">
    <property type="entry name" value="TPR-like_helical_dom_sf"/>
</dbReference>
<dbReference type="Proteomes" id="UP001595692">
    <property type="component" value="Unassembled WGS sequence"/>
</dbReference>
<evidence type="ECO:0000259" key="3">
    <source>
        <dbReference type="PROSITE" id="PS50110"/>
    </source>
</evidence>
<keyword evidence="1" id="KW-0597">Phosphoprotein</keyword>
<dbReference type="InterPro" id="IPR019734">
    <property type="entry name" value="TPR_rpt"/>
</dbReference>
<comment type="caution">
    <text evidence="4">The sequence shown here is derived from an EMBL/GenBank/DDBJ whole genome shotgun (WGS) entry which is preliminary data.</text>
</comment>
<accession>A0ABV8CSV2</accession>
<reference evidence="5" key="1">
    <citation type="journal article" date="2019" name="Int. J. Syst. Evol. Microbiol.">
        <title>The Global Catalogue of Microorganisms (GCM) 10K type strain sequencing project: providing services to taxonomists for standard genome sequencing and annotation.</title>
        <authorList>
            <consortium name="The Broad Institute Genomics Platform"/>
            <consortium name="The Broad Institute Genome Sequencing Center for Infectious Disease"/>
            <person name="Wu L."/>
            <person name="Ma J."/>
        </authorList>
    </citation>
    <scope>NUCLEOTIDE SEQUENCE [LARGE SCALE GENOMIC DNA]</scope>
    <source>
        <strain evidence="5">CCUG 54939</strain>
    </source>
</reference>
<dbReference type="PANTHER" id="PTHR43228">
    <property type="entry name" value="TWO-COMPONENT RESPONSE REGULATOR"/>
    <property type="match status" value="1"/>
</dbReference>
<keyword evidence="5" id="KW-1185">Reference proteome</keyword>
<proteinExistence type="predicted"/>
<name>A0ABV8CSV2_9GAMM</name>
<dbReference type="PANTHER" id="PTHR43228:SF1">
    <property type="entry name" value="TWO-COMPONENT RESPONSE REGULATOR ARR22"/>
    <property type="match status" value="1"/>
</dbReference>
<keyword evidence="2" id="KW-0802">TPR repeat</keyword>
<feature type="domain" description="Response regulatory" evidence="3">
    <location>
        <begin position="22"/>
        <end position="141"/>
    </location>
</feature>
<dbReference type="SUPFAM" id="SSF52172">
    <property type="entry name" value="CheY-like"/>
    <property type="match status" value="1"/>
</dbReference>
<dbReference type="EMBL" id="JBHSAF010000015">
    <property type="protein sequence ID" value="MFC3914944.1"/>
    <property type="molecule type" value="Genomic_DNA"/>
</dbReference>
<dbReference type="Gene3D" id="1.25.40.10">
    <property type="entry name" value="Tetratricopeptide repeat domain"/>
    <property type="match status" value="2"/>
</dbReference>
<organism evidence="4 5">
    <name type="scientific">Pseudaeromonas sharmana</name>
    <dbReference type="NCBI Taxonomy" id="328412"/>
    <lineage>
        <taxon>Bacteria</taxon>
        <taxon>Pseudomonadati</taxon>
        <taxon>Pseudomonadota</taxon>
        <taxon>Gammaproteobacteria</taxon>
        <taxon>Aeromonadales</taxon>
        <taxon>Aeromonadaceae</taxon>
        <taxon>Pseudaeromonas</taxon>
    </lineage>
</organism>
<feature type="repeat" description="TPR" evidence="2">
    <location>
        <begin position="462"/>
        <end position="495"/>
    </location>
</feature>
<dbReference type="RefSeq" id="WP_377154478.1">
    <property type="nucleotide sequence ID" value="NZ_JBHSAF010000015.1"/>
</dbReference>
<dbReference type="SMART" id="SM00028">
    <property type="entry name" value="TPR"/>
    <property type="match status" value="4"/>
</dbReference>
<dbReference type="InterPro" id="IPR011006">
    <property type="entry name" value="CheY-like_superfamily"/>
</dbReference>
<gene>
    <name evidence="4" type="ORF">ACFOSS_15980</name>
</gene>
<dbReference type="SMART" id="SM00448">
    <property type="entry name" value="REC"/>
    <property type="match status" value="1"/>
</dbReference>
<evidence type="ECO:0000256" key="2">
    <source>
        <dbReference type="PROSITE-ProRule" id="PRU00339"/>
    </source>
</evidence>
<dbReference type="PROSITE" id="PS50005">
    <property type="entry name" value="TPR"/>
    <property type="match status" value="3"/>
</dbReference>
<sequence length="557" mass="63237">MNDQTEQDSRTQSTAQQFREQRVLLVDDQRSFQVLMKAMLLNLGFNRITILSNAEETRRRCSKEQYDIYLIDYNLGNGENGRQLLEFLREQHRLPADSVVFIISGDNSRAMVLSAIESEPDGYMMKPFSQEQLRLRLQRALQRKQELKPIFEALDKQDYRRVIRVCEPILATNSRYATFCRCLMAEMYIHLDEINAARGVLRAGLAAGESSWLRLGLGKACYLLGQYEDAIAHLNTALRLRPLMVEAYRWLAAAQLDNGAGQEAIDTLTRATEISPHSSMLHRQLAEVALSKGDYLKARDSLSAMLDLHRYDHGRNAQLLGSYVHSLILYALSTGDPYHLSNLQKQINNAIYRCRSSLSDNDFDLDAFEQICRARVQVVRGDTVRGKKQLYKAMQPYQQDLTSMAAPLISNLVLGFTQLGEYEYADQLQQILDDQGAMDTLLQSCIRTIRDDKGQQEKLQKYSELNELGISAYTAGRYEEAVGFFRDALRRAPANTNAALNKAQALLLLTKQRGLPKGNEELVDECKATLTLLDGVSLNAAQTERLRKLQEDLQAFL</sequence>
<feature type="repeat" description="TPR" evidence="2">
    <location>
        <begin position="211"/>
        <end position="244"/>
    </location>
</feature>
<dbReference type="InterPro" id="IPR001789">
    <property type="entry name" value="Sig_transdc_resp-reg_receiver"/>
</dbReference>
<dbReference type="CDD" id="cd17589">
    <property type="entry name" value="REC_TPR"/>
    <property type="match status" value="1"/>
</dbReference>
<feature type="repeat" description="TPR" evidence="2">
    <location>
        <begin position="245"/>
        <end position="278"/>
    </location>
</feature>
<dbReference type="PROSITE" id="PS50110">
    <property type="entry name" value="RESPONSE_REGULATORY"/>
    <property type="match status" value="1"/>
</dbReference>
<dbReference type="InterPro" id="IPR052048">
    <property type="entry name" value="ST_Response_Regulator"/>
</dbReference>
<dbReference type="Gene3D" id="3.40.50.2300">
    <property type="match status" value="1"/>
</dbReference>
<feature type="modified residue" description="4-aspartylphosphate" evidence="1">
    <location>
        <position position="72"/>
    </location>
</feature>
<evidence type="ECO:0000256" key="1">
    <source>
        <dbReference type="PROSITE-ProRule" id="PRU00169"/>
    </source>
</evidence>
<protein>
    <submittedName>
        <fullName evidence="4">Response regulator</fullName>
    </submittedName>
</protein>
<evidence type="ECO:0000313" key="5">
    <source>
        <dbReference type="Proteomes" id="UP001595692"/>
    </source>
</evidence>
<dbReference type="Pfam" id="PF13432">
    <property type="entry name" value="TPR_16"/>
    <property type="match status" value="2"/>
</dbReference>